<dbReference type="STRING" id="1336337.A0A3N4K2S7"/>
<dbReference type="Proteomes" id="UP000276215">
    <property type="component" value="Unassembled WGS sequence"/>
</dbReference>
<dbReference type="InterPro" id="IPR026749">
    <property type="entry name" value="Tmem135"/>
</dbReference>
<gene>
    <name evidence="1" type="ORF">L873DRAFT_1825528</name>
</gene>
<name>A0A3N4K2S7_9PEZI</name>
<dbReference type="AlphaFoldDB" id="A0A3N4K2S7"/>
<protein>
    <recommendedName>
        <fullName evidence="3">Transmembrane protein 135 N-terminal domain-containing protein</fullName>
    </recommendedName>
</protein>
<evidence type="ECO:0000313" key="1">
    <source>
        <dbReference type="EMBL" id="RPB04864.1"/>
    </source>
</evidence>
<dbReference type="EMBL" id="ML120356">
    <property type="protein sequence ID" value="RPB04864.1"/>
    <property type="molecule type" value="Genomic_DNA"/>
</dbReference>
<dbReference type="PANTHER" id="PTHR12459">
    <property type="entry name" value="TRANSMEMBRANE PROTEIN 135-RELATED"/>
    <property type="match status" value="1"/>
</dbReference>
<evidence type="ECO:0000313" key="2">
    <source>
        <dbReference type="Proteomes" id="UP000276215"/>
    </source>
</evidence>
<dbReference type="PANTHER" id="PTHR12459:SF19">
    <property type="entry name" value="TRANSMEMBRANE PROTEIN 135 N-TERMINAL DOMAIN-CONTAINING PROTEIN"/>
    <property type="match status" value="1"/>
</dbReference>
<dbReference type="OrthoDB" id="291792at2759"/>
<keyword evidence="2" id="KW-1185">Reference proteome</keyword>
<organism evidence="1 2">
    <name type="scientific">Choiromyces venosus 120613-1</name>
    <dbReference type="NCBI Taxonomy" id="1336337"/>
    <lineage>
        <taxon>Eukaryota</taxon>
        <taxon>Fungi</taxon>
        <taxon>Dikarya</taxon>
        <taxon>Ascomycota</taxon>
        <taxon>Pezizomycotina</taxon>
        <taxon>Pezizomycetes</taxon>
        <taxon>Pezizales</taxon>
        <taxon>Tuberaceae</taxon>
        <taxon>Choiromyces</taxon>
    </lineage>
</organism>
<evidence type="ECO:0008006" key="3">
    <source>
        <dbReference type="Google" id="ProtNLM"/>
    </source>
</evidence>
<sequence>MDPTSKRARPPPEVSNARRLLILSLRYAISPKEYAVLRRRVLLKGPESLRAATPSKTQFDAVCYEPGRDDYLPAASRAGLRVFLLSNIILASWDVVAGRLARRRRQGSSGGNDWAKKAIETTTRTTLFKSPNFLFSLSLSTLVIAHRLLYKFFFRLRENLLLPQARTFRLRHPKVAKLFLSRFSPSIGSALAGLALLIHPPGDRRVTVSAWTFVKASEFCYNRLEDEGWFQNKPWWFGSWMLFPITSGQLLYSFVFDRDCFPSEYGSFIMGYSKEYVQTRPVGYPEHLQWPGTYDIVDSIGKIAGLNYPPFNSAILYPDANPLPKSLQLISPIVSPAHPTITSLQCALLHPQDPSCLKTYLAFWASEFTSVAKFLSVVYAISWLPRYKVFLRNPAGALGKLSKSTLLTTTFITGSIGTSWGMTCLFQKLLPRHFLPKGRYWLGGFVGGLWALVDSRGGRGNFLYSYRVGLISAWKVLVKKGYVKGLKNGDVYLFILSLAIINSLFDTGEHAISGSFSRKVLSSVRGRGLKDPVKEAEKALDKGKGKEVETGEVVTVGEK</sequence>
<accession>A0A3N4K2S7</accession>
<reference evidence="1 2" key="1">
    <citation type="journal article" date="2018" name="Nat. Ecol. Evol.">
        <title>Pezizomycetes genomes reveal the molecular basis of ectomycorrhizal truffle lifestyle.</title>
        <authorList>
            <person name="Murat C."/>
            <person name="Payen T."/>
            <person name="Noel B."/>
            <person name="Kuo A."/>
            <person name="Morin E."/>
            <person name="Chen J."/>
            <person name="Kohler A."/>
            <person name="Krizsan K."/>
            <person name="Balestrini R."/>
            <person name="Da Silva C."/>
            <person name="Montanini B."/>
            <person name="Hainaut M."/>
            <person name="Levati E."/>
            <person name="Barry K.W."/>
            <person name="Belfiori B."/>
            <person name="Cichocki N."/>
            <person name="Clum A."/>
            <person name="Dockter R.B."/>
            <person name="Fauchery L."/>
            <person name="Guy J."/>
            <person name="Iotti M."/>
            <person name="Le Tacon F."/>
            <person name="Lindquist E.A."/>
            <person name="Lipzen A."/>
            <person name="Malagnac F."/>
            <person name="Mello A."/>
            <person name="Molinier V."/>
            <person name="Miyauchi S."/>
            <person name="Poulain J."/>
            <person name="Riccioni C."/>
            <person name="Rubini A."/>
            <person name="Sitrit Y."/>
            <person name="Splivallo R."/>
            <person name="Traeger S."/>
            <person name="Wang M."/>
            <person name="Zifcakova L."/>
            <person name="Wipf D."/>
            <person name="Zambonelli A."/>
            <person name="Paolocci F."/>
            <person name="Nowrousian M."/>
            <person name="Ottonello S."/>
            <person name="Baldrian P."/>
            <person name="Spatafora J.W."/>
            <person name="Henrissat B."/>
            <person name="Nagy L.G."/>
            <person name="Aury J.M."/>
            <person name="Wincker P."/>
            <person name="Grigoriev I.V."/>
            <person name="Bonfante P."/>
            <person name="Martin F.M."/>
        </authorList>
    </citation>
    <scope>NUCLEOTIDE SEQUENCE [LARGE SCALE GENOMIC DNA]</scope>
    <source>
        <strain evidence="1 2">120613-1</strain>
    </source>
</reference>
<proteinExistence type="predicted"/>